<feature type="transmembrane region" description="Helical" evidence="6">
    <location>
        <begin position="112"/>
        <end position="129"/>
    </location>
</feature>
<evidence type="ECO:0000256" key="3">
    <source>
        <dbReference type="ARBA" id="ARBA00022695"/>
    </source>
</evidence>
<feature type="non-terminal residue" evidence="8">
    <location>
        <position position="1"/>
    </location>
</feature>
<dbReference type="Gene3D" id="2.170.120.30">
    <property type="match status" value="1"/>
</dbReference>
<keyword evidence="4" id="KW-0547">Nucleotide-binding</keyword>
<proteinExistence type="predicted"/>
<keyword evidence="6" id="KW-1133">Transmembrane helix</keyword>
<dbReference type="AlphaFoldDB" id="K1RQU5"/>
<evidence type="ECO:0000256" key="4">
    <source>
        <dbReference type="ARBA" id="ARBA00022741"/>
    </source>
</evidence>
<evidence type="ECO:0000256" key="6">
    <source>
        <dbReference type="SAM" id="Phobius"/>
    </source>
</evidence>
<evidence type="ECO:0000259" key="7">
    <source>
        <dbReference type="PROSITE" id="PS51794"/>
    </source>
</evidence>
<dbReference type="InterPro" id="IPR050338">
    <property type="entry name" value="DisA"/>
</dbReference>
<comment type="catalytic activity">
    <reaction evidence="1">
        <text>2 ATP = 3',3'-c-di-AMP + 2 diphosphate</text>
        <dbReference type="Rhea" id="RHEA:35655"/>
        <dbReference type="ChEBI" id="CHEBI:30616"/>
        <dbReference type="ChEBI" id="CHEBI:33019"/>
        <dbReference type="ChEBI" id="CHEBI:71500"/>
        <dbReference type="EC" id="2.7.7.85"/>
    </reaction>
</comment>
<dbReference type="InterPro" id="IPR012505">
    <property type="entry name" value="YbbR"/>
</dbReference>
<evidence type="ECO:0000256" key="1">
    <source>
        <dbReference type="ARBA" id="ARBA00000877"/>
    </source>
</evidence>
<dbReference type="GO" id="GO:0004016">
    <property type="term" value="F:adenylate cyclase activity"/>
    <property type="evidence" value="ECO:0007669"/>
    <property type="project" value="TreeGrafter"/>
</dbReference>
<reference evidence="8" key="1">
    <citation type="journal article" date="2013" name="Environ. Microbiol.">
        <title>Microbiota from the distal guts of lean and obese adolescents exhibit partial functional redundancy besides clear differences in community structure.</title>
        <authorList>
            <person name="Ferrer M."/>
            <person name="Ruiz A."/>
            <person name="Lanza F."/>
            <person name="Haange S.B."/>
            <person name="Oberbach A."/>
            <person name="Till H."/>
            <person name="Bargiela R."/>
            <person name="Campoy C."/>
            <person name="Segura M.T."/>
            <person name="Richter M."/>
            <person name="von Bergen M."/>
            <person name="Seifert J."/>
            <person name="Suarez A."/>
        </authorList>
    </citation>
    <scope>NUCLEOTIDE SEQUENCE</scope>
</reference>
<keyword evidence="6" id="KW-0812">Transmembrane</keyword>
<gene>
    <name evidence="8" type="ORF">LEA_17624</name>
</gene>
<dbReference type="GO" id="GO:0106408">
    <property type="term" value="F:diadenylate cyclase activity"/>
    <property type="evidence" value="ECO:0007669"/>
    <property type="project" value="UniProtKB-EC"/>
</dbReference>
<dbReference type="InterPro" id="IPR036888">
    <property type="entry name" value="DNA_integrity_DisA_N_sf"/>
</dbReference>
<feature type="domain" description="DAC" evidence="7">
    <location>
        <begin position="1"/>
        <end position="56"/>
    </location>
</feature>
<keyword evidence="5" id="KW-0067">ATP-binding</keyword>
<keyword evidence="3" id="KW-0548">Nucleotidyltransferase</keyword>
<dbReference type="Pfam" id="PF07949">
    <property type="entry name" value="YbbR"/>
    <property type="match status" value="1"/>
</dbReference>
<feature type="non-terminal residue" evidence="8">
    <location>
        <position position="231"/>
    </location>
</feature>
<evidence type="ECO:0000256" key="5">
    <source>
        <dbReference type="ARBA" id="ARBA00022840"/>
    </source>
</evidence>
<sequence length="231" mass="25765">VLPLTSNTNLSPDLGTRHRAGIGMSEHSDAVIVIVSEETGGISIAVDGMLKRRLSPDTFEAILRSELVPAEEQQRRRWDIIVDFVKKLNPLRREKQHEQKRRRYNKIVSSKAFWIIISLLASFLLWTYIMSTEETTIEMTFSNVKVVYQGADDLRATRGLIVTGADADTVSVRLKGTRRVLGNLSSADLSAVIDVSGISQAREMQVSYSLQYPTNVDKSSITVLSKSPETI</sequence>
<protein>
    <submittedName>
        <fullName evidence="8">Protein containing DNA integrity scanning protein, DisA</fullName>
    </submittedName>
</protein>
<evidence type="ECO:0000313" key="8">
    <source>
        <dbReference type="EMBL" id="EKC50997.1"/>
    </source>
</evidence>
<dbReference type="PANTHER" id="PTHR34185">
    <property type="entry name" value="DIADENYLATE CYCLASE"/>
    <property type="match status" value="1"/>
</dbReference>
<keyword evidence="6" id="KW-0472">Membrane</keyword>
<dbReference type="InterPro" id="IPR003390">
    <property type="entry name" value="DNA_integrity_scan_DisA_N"/>
</dbReference>
<dbReference type="GO" id="GO:0005524">
    <property type="term" value="F:ATP binding"/>
    <property type="evidence" value="ECO:0007669"/>
    <property type="project" value="UniProtKB-KW"/>
</dbReference>
<dbReference type="EMBL" id="AJWY01012067">
    <property type="protein sequence ID" value="EKC50997.1"/>
    <property type="molecule type" value="Genomic_DNA"/>
</dbReference>
<dbReference type="Pfam" id="PF02457">
    <property type="entry name" value="DAC"/>
    <property type="match status" value="1"/>
</dbReference>
<organism evidence="8">
    <name type="scientific">human gut metagenome</name>
    <dbReference type="NCBI Taxonomy" id="408170"/>
    <lineage>
        <taxon>unclassified sequences</taxon>
        <taxon>metagenomes</taxon>
        <taxon>organismal metagenomes</taxon>
    </lineage>
</organism>
<dbReference type="Gene3D" id="3.40.1700.10">
    <property type="entry name" value="DNA integrity scanning protein, DisA, N-terminal domain"/>
    <property type="match status" value="1"/>
</dbReference>
<keyword evidence="2" id="KW-0808">Transferase</keyword>
<dbReference type="PROSITE" id="PS51794">
    <property type="entry name" value="DAC"/>
    <property type="match status" value="1"/>
</dbReference>
<dbReference type="PANTHER" id="PTHR34185:SF1">
    <property type="entry name" value="DIADENYLATE CYCLASE"/>
    <property type="match status" value="1"/>
</dbReference>
<evidence type="ECO:0000256" key="2">
    <source>
        <dbReference type="ARBA" id="ARBA00022679"/>
    </source>
</evidence>
<dbReference type="SUPFAM" id="SSF143597">
    <property type="entry name" value="YojJ-like"/>
    <property type="match status" value="1"/>
</dbReference>
<accession>K1RQU5</accession>
<name>K1RQU5_9ZZZZ</name>
<comment type="caution">
    <text evidence="8">The sequence shown here is derived from an EMBL/GenBank/DDBJ whole genome shotgun (WGS) entry which is preliminary data.</text>
</comment>